<accession>A0ABD1SKA4</accession>
<comment type="caution">
    <text evidence="2">The sequence shown here is derived from an EMBL/GenBank/DDBJ whole genome shotgun (WGS) entry which is preliminary data.</text>
</comment>
<evidence type="ECO:0000256" key="1">
    <source>
        <dbReference type="SAM" id="MobiDB-lite"/>
    </source>
</evidence>
<dbReference type="EMBL" id="JBFOLJ010000010">
    <property type="protein sequence ID" value="KAL2501131.1"/>
    <property type="molecule type" value="Genomic_DNA"/>
</dbReference>
<feature type="region of interest" description="Disordered" evidence="1">
    <location>
        <begin position="60"/>
        <end position="102"/>
    </location>
</feature>
<dbReference type="Proteomes" id="UP001604277">
    <property type="component" value="Unassembled WGS sequence"/>
</dbReference>
<dbReference type="AlphaFoldDB" id="A0ABD1SKA4"/>
<organism evidence="2 3">
    <name type="scientific">Forsythia ovata</name>
    <dbReference type="NCBI Taxonomy" id="205694"/>
    <lineage>
        <taxon>Eukaryota</taxon>
        <taxon>Viridiplantae</taxon>
        <taxon>Streptophyta</taxon>
        <taxon>Embryophyta</taxon>
        <taxon>Tracheophyta</taxon>
        <taxon>Spermatophyta</taxon>
        <taxon>Magnoliopsida</taxon>
        <taxon>eudicotyledons</taxon>
        <taxon>Gunneridae</taxon>
        <taxon>Pentapetalae</taxon>
        <taxon>asterids</taxon>
        <taxon>lamiids</taxon>
        <taxon>Lamiales</taxon>
        <taxon>Oleaceae</taxon>
        <taxon>Forsythieae</taxon>
        <taxon>Forsythia</taxon>
    </lineage>
</organism>
<sequence length="102" mass="11161">MMVSQRVTVDHAKGSSRPTAPKDCRPLPMEQSTDCSQVAVDRLWVSGRLLPKEQSVGAVDRLLPKSNRPLLGGRSTAPMGQSTAPRRAVDHPPREQLADCFQ</sequence>
<reference evidence="3" key="1">
    <citation type="submission" date="2024-07" db="EMBL/GenBank/DDBJ databases">
        <title>Two chromosome-level genome assemblies of Korean endemic species Abeliophyllum distichum and Forsythia ovata (Oleaceae).</title>
        <authorList>
            <person name="Jang H."/>
        </authorList>
    </citation>
    <scope>NUCLEOTIDE SEQUENCE [LARGE SCALE GENOMIC DNA]</scope>
</reference>
<gene>
    <name evidence="2" type="ORF">Fot_34979</name>
</gene>
<evidence type="ECO:0000313" key="3">
    <source>
        <dbReference type="Proteomes" id="UP001604277"/>
    </source>
</evidence>
<protein>
    <submittedName>
        <fullName evidence="2">Uncharacterized protein</fullName>
    </submittedName>
</protein>
<keyword evidence="3" id="KW-1185">Reference proteome</keyword>
<feature type="compositionally biased region" description="Basic and acidic residues" evidence="1">
    <location>
        <begin position="87"/>
        <end position="102"/>
    </location>
</feature>
<feature type="region of interest" description="Disordered" evidence="1">
    <location>
        <begin position="1"/>
        <end position="32"/>
    </location>
</feature>
<evidence type="ECO:0000313" key="2">
    <source>
        <dbReference type="EMBL" id="KAL2501131.1"/>
    </source>
</evidence>
<name>A0ABD1SKA4_9LAMI</name>
<proteinExistence type="predicted"/>